<name>G3GT07_CRIGR</name>
<evidence type="ECO:0000313" key="2">
    <source>
        <dbReference type="Proteomes" id="UP000001075"/>
    </source>
</evidence>
<dbReference type="InParanoid" id="G3GT07"/>
<dbReference type="AlphaFoldDB" id="G3GT07"/>
<dbReference type="EMBL" id="JH000016">
    <property type="protein sequence ID" value="EGW01436.1"/>
    <property type="molecule type" value="Genomic_DNA"/>
</dbReference>
<protein>
    <submittedName>
        <fullName evidence="1">Uncharacterized protein</fullName>
    </submittedName>
</protein>
<proteinExistence type="predicted"/>
<organism evidence="1 2">
    <name type="scientific">Cricetulus griseus</name>
    <name type="common">Chinese hamster</name>
    <name type="synonym">Cricetulus barabensis griseus</name>
    <dbReference type="NCBI Taxonomy" id="10029"/>
    <lineage>
        <taxon>Eukaryota</taxon>
        <taxon>Metazoa</taxon>
        <taxon>Chordata</taxon>
        <taxon>Craniata</taxon>
        <taxon>Vertebrata</taxon>
        <taxon>Euteleostomi</taxon>
        <taxon>Mammalia</taxon>
        <taxon>Eutheria</taxon>
        <taxon>Euarchontoglires</taxon>
        <taxon>Glires</taxon>
        <taxon>Rodentia</taxon>
        <taxon>Myomorpha</taxon>
        <taxon>Muroidea</taxon>
        <taxon>Cricetidae</taxon>
        <taxon>Cricetinae</taxon>
        <taxon>Cricetulus</taxon>
    </lineage>
</organism>
<gene>
    <name evidence="1" type="ORF">I79_000780</name>
</gene>
<evidence type="ECO:0000313" key="1">
    <source>
        <dbReference type="EMBL" id="EGW01436.1"/>
    </source>
</evidence>
<reference evidence="2" key="1">
    <citation type="journal article" date="2011" name="Nat. Biotechnol.">
        <title>The genomic sequence of the Chinese hamster ovary (CHO)-K1 cell line.</title>
        <authorList>
            <person name="Xu X."/>
            <person name="Nagarajan H."/>
            <person name="Lewis N.E."/>
            <person name="Pan S."/>
            <person name="Cai Z."/>
            <person name="Liu X."/>
            <person name="Chen W."/>
            <person name="Xie M."/>
            <person name="Wang W."/>
            <person name="Hammond S."/>
            <person name="Andersen M.R."/>
            <person name="Neff N."/>
            <person name="Passarelli B."/>
            <person name="Koh W."/>
            <person name="Fan H.C."/>
            <person name="Wang J."/>
            <person name="Gui Y."/>
            <person name="Lee K.H."/>
            <person name="Betenbaugh M.J."/>
            <person name="Quake S.R."/>
            <person name="Famili I."/>
            <person name="Palsson B.O."/>
            <person name="Wang J."/>
        </authorList>
    </citation>
    <scope>NUCLEOTIDE SEQUENCE [LARGE SCALE GENOMIC DNA]</scope>
    <source>
        <strain evidence="2">CHO K1 cell line</strain>
    </source>
</reference>
<sequence>MSATLPPVTMTFAPVLAIAFTCASMRLSSPLLKFISSSAVFISTVPWKTFKLSRKQFHIFGVQICKIMFYPII</sequence>
<accession>G3GT07</accession>
<dbReference type="Proteomes" id="UP000001075">
    <property type="component" value="Unassembled WGS sequence"/>
</dbReference>